<evidence type="ECO:0000256" key="8">
    <source>
        <dbReference type="ARBA" id="ARBA00022723"/>
    </source>
</evidence>
<gene>
    <name evidence="19" type="ORF">TRUGW13939_08365</name>
</gene>
<dbReference type="Proteomes" id="UP000509510">
    <property type="component" value="Chromosome IV"/>
</dbReference>
<evidence type="ECO:0000256" key="16">
    <source>
        <dbReference type="RuleBase" id="RU367059"/>
    </source>
</evidence>
<feature type="region of interest" description="Disordered" evidence="17">
    <location>
        <begin position="510"/>
        <end position="635"/>
    </location>
</feature>
<evidence type="ECO:0000256" key="2">
    <source>
        <dbReference type="ARBA" id="ARBA00004406"/>
    </source>
</evidence>
<dbReference type="Gene3D" id="3.40.525.10">
    <property type="entry name" value="CRAL-TRIO lipid binding domain"/>
    <property type="match status" value="1"/>
</dbReference>
<keyword evidence="7" id="KW-0349">Heme</keyword>
<keyword evidence="6 16" id="KW-0963">Cytoplasm</keyword>
<keyword evidence="8" id="KW-0479">Metal-binding</keyword>
<accession>A0A7H8R5F0</accession>
<comment type="function">
    <text evidence="15">Non-classical phosphatidylinositol (PtdIns) transfer protein (PITP), which exhibits PtdIns-binding/transfer activity in the absence of detectable PtdCho-binding/transfer activity. Regulates PtdIns(4,5)P2 homeostasis at the plasma membrane. Heme-binding protein that may play a role in organic oxidant-induced stress responses.</text>
</comment>
<dbReference type="OrthoDB" id="75724at2759"/>
<dbReference type="PROSITE" id="PS50191">
    <property type="entry name" value="CRAL_TRIO"/>
    <property type="match status" value="1"/>
</dbReference>
<dbReference type="GO" id="GO:0005829">
    <property type="term" value="C:cytosol"/>
    <property type="evidence" value="ECO:0007669"/>
    <property type="project" value="TreeGrafter"/>
</dbReference>
<feature type="domain" description="CRAL-TRIO" evidence="18">
    <location>
        <begin position="368"/>
        <end position="503"/>
    </location>
</feature>
<protein>
    <recommendedName>
        <fullName evidence="4 16">Phosphatidylinositol transfer protein SFH5</fullName>
        <shortName evidence="16">PITP SFH5</shortName>
    </recommendedName>
</protein>
<dbReference type="Pfam" id="PF03765">
    <property type="entry name" value="CRAL_TRIO_N"/>
    <property type="match status" value="1"/>
</dbReference>
<keyword evidence="20" id="KW-1185">Reference proteome</keyword>
<dbReference type="InterPro" id="IPR036273">
    <property type="entry name" value="CRAL/TRIO_N_dom_sf"/>
</dbReference>
<name>A0A7H8R5F0_TALRU</name>
<keyword evidence="13 16" id="KW-0472">Membrane</keyword>
<feature type="compositionally biased region" description="Low complexity" evidence="17">
    <location>
        <begin position="621"/>
        <end position="635"/>
    </location>
</feature>
<dbReference type="GO" id="GO:0043001">
    <property type="term" value="P:Golgi to plasma membrane protein transport"/>
    <property type="evidence" value="ECO:0007669"/>
    <property type="project" value="TreeGrafter"/>
</dbReference>
<keyword evidence="10 16" id="KW-0492">Microsome</keyword>
<dbReference type="AlphaFoldDB" id="A0A7H8R5F0"/>
<evidence type="ECO:0000256" key="6">
    <source>
        <dbReference type="ARBA" id="ARBA00022490"/>
    </source>
</evidence>
<evidence type="ECO:0000256" key="1">
    <source>
        <dbReference type="ARBA" id="ARBA00001970"/>
    </source>
</evidence>
<comment type="similarity">
    <text evidence="3 16">Belongs to the SFH5 family.</text>
</comment>
<sequence>MDVSNAPARAQYEIPGTTDLPSKTIAKKAVWMTAHGIHDADHLISLHREKANIQASGWDQDEKDIEAVHFEIKQTLGEMRQHVRHRKREYLFAHDDRCWKTVISQYMEAMTNNNTVRTLIMRSAECRAWLKLPSRDIFLDSDANCLAMLNPIVREIYHRKLHYLPSGAQDQKPKMSAETATEPVPQAAPETVEKPSEPAPAPAPADAEAKPAEPEKETPADVAADKDTEPAESAPDVPAKPEYLTKVPGLENFFKSLPAILEKTGHPEMWGVTLKDSDDIPTVNVLIKFLRANEGNVKLAEEQLTKALSWRKELNPLELAQNASFSAKKFGGLGYITSYVDPSFGKTVFTWNIYGAVKSASDTFGDADEFIRWRTALMEKGVQELGLADATEVVDYAGEDRYQMVQVHDYKGLSFLRLDPKVKAATKKTIDVFSTAYPELLREKYFVNVPAIMGWVYGAIKVFLSKATVRKFHPISNGANLGREFSFVEDLPKSYGGKGGELQETAHTIPLVDDIPADKPEAAKEEAVKEDPAKEEPAKEEPAKEEAPKEEAVAAPAVEAAKEEPAKTEEPAKEEPVKEEAAKEEAAKEEAAKEEPAKEEAVKEEAAPAATTKSAEEPAKAETAPAEATPAEEAK</sequence>
<keyword evidence="12 16" id="KW-0445">Lipid transport</keyword>
<comment type="cofactor">
    <cofactor evidence="1">
        <name>heme b</name>
        <dbReference type="ChEBI" id="CHEBI:60344"/>
    </cofactor>
</comment>
<evidence type="ECO:0000313" key="20">
    <source>
        <dbReference type="Proteomes" id="UP000509510"/>
    </source>
</evidence>
<evidence type="ECO:0000256" key="4">
    <source>
        <dbReference type="ARBA" id="ARBA00018320"/>
    </source>
</evidence>
<dbReference type="GO" id="GO:0032541">
    <property type="term" value="C:cortical endoplasmic reticulum"/>
    <property type="evidence" value="ECO:0007669"/>
    <property type="project" value="TreeGrafter"/>
</dbReference>
<dbReference type="InterPro" id="IPR001251">
    <property type="entry name" value="CRAL-TRIO_dom"/>
</dbReference>
<evidence type="ECO:0000256" key="5">
    <source>
        <dbReference type="ARBA" id="ARBA00022448"/>
    </source>
</evidence>
<evidence type="ECO:0000313" key="19">
    <source>
        <dbReference type="EMBL" id="QKX61218.1"/>
    </source>
</evidence>
<dbReference type="GO" id="GO:0008526">
    <property type="term" value="F:phosphatidylinositol transfer activity"/>
    <property type="evidence" value="ECO:0007669"/>
    <property type="project" value="UniProtKB-UniRule"/>
</dbReference>
<dbReference type="FunFam" id="3.40.525.10:FF:000017">
    <property type="entry name" value="Phosphatidylinositol transfer protein sfh5"/>
    <property type="match status" value="1"/>
</dbReference>
<dbReference type="SUPFAM" id="SSF52087">
    <property type="entry name" value="CRAL/TRIO domain"/>
    <property type="match status" value="1"/>
</dbReference>
<evidence type="ECO:0000256" key="17">
    <source>
        <dbReference type="SAM" id="MobiDB-lite"/>
    </source>
</evidence>
<dbReference type="CDD" id="cd00170">
    <property type="entry name" value="SEC14"/>
    <property type="match status" value="1"/>
</dbReference>
<dbReference type="PANTHER" id="PTHR47669">
    <property type="entry name" value="PHOSPHATIDYLINOSITOL TRANSFER PROTEIN SFH5"/>
    <property type="match status" value="1"/>
</dbReference>
<dbReference type="GO" id="GO:0046872">
    <property type="term" value="F:metal ion binding"/>
    <property type="evidence" value="ECO:0007669"/>
    <property type="project" value="UniProtKB-KW"/>
</dbReference>
<evidence type="ECO:0000256" key="9">
    <source>
        <dbReference type="ARBA" id="ARBA00022824"/>
    </source>
</evidence>
<feature type="region of interest" description="Disordered" evidence="17">
    <location>
        <begin position="168"/>
        <end position="242"/>
    </location>
</feature>
<keyword evidence="5 16" id="KW-0813">Transport</keyword>
<evidence type="ECO:0000256" key="15">
    <source>
        <dbReference type="ARBA" id="ARBA00024180"/>
    </source>
</evidence>
<dbReference type="EMBL" id="CP055901">
    <property type="protein sequence ID" value="QKX61218.1"/>
    <property type="molecule type" value="Genomic_DNA"/>
</dbReference>
<keyword evidence="9 16" id="KW-0256">Endoplasmic reticulum</keyword>
<dbReference type="Pfam" id="PF00650">
    <property type="entry name" value="CRAL_TRIO"/>
    <property type="match status" value="1"/>
</dbReference>
<dbReference type="GO" id="GO:0017157">
    <property type="term" value="P:regulation of exocytosis"/>
    <property type="evidence" value="ECO:0007669"/>
    <property type="project" value="TreeGrafter"/>
</dbReference>
<dbReference type="SMART" id="SM00516">
    <property type="entry name" value="SEC14"/>
    <property type="match status" value="1"/>
</dbReference>
<evidence type="ECO:0000256" key="13">
    <source>
        <dbReference type="ARBA" id="ARBA00023136"/>
    </source>
</evidence>
<reference evidence="20" key="1">
    <citation type="submission" date="2020-06" db="EMBL/GenBank/DDBJ databases">
        <title>A chromosome-scale genome assembly of Talaromyces rugulosus W13939.</title>
        <authorList>
            <person name="Wang B."/>
            <person name="Guo L."/>
            <person name="Ye K."/>
            <person name="Wang L."/>
        </authorList>
    </citation>
    <scope>NUCLEOTIDE SEQUENCE [LARGE SCALE GENOMIC DNA]</scope>
    <source>
        <strain evidence="20">W13939</strain>
    </source>
</reference>
<dbReference type="KEGG" id="trg:TRUGW13939_08365"/>
<feature type="compositionally biased region" description="Basic and acidic residues" evidence="17">
    <location>
        <begin position="207"/>
        <end position="229"/>
    </location>
</feature>
<evidence type="ECO:0000259" key="18">
    <source>
        <dbReference type="PROSITE" id="PS50191"/>
    </source>
</evidence>
<dbReference type="GO" id="GO:0005886">
    <property type="term" value="C:plasma membrane"/>
    <property type="evidence" value="ECO:0007669"/>
    <property type="project" value="TreeGrafter"/>
</dbReference>
<proteinExistence type="inferred from homology"/>
<dbReference type="InterPro" id="IPR042938">
    <property type="entry name" value="Sfh5"/>
</dbReference>
<evidence type="ECO:0000256" key="12">
    <source>
        <dbReference type="ARBA" id="ARBA00023055"/>
    </source>
</evidence>
<dbReference type="InterPro" id="IPR036865">
    <property type="entry name" value="CRAL-TRIO_dom_sf"/>
</dbReference>
<evidence type="ECO:0000256" key="14">
    <source>
        <dbReference type="ARBA" id="ARBA00024146"/>
    </source>
</evidence>
<dbReference type="RefSeq" id="XP_035347393.1">
    <property type="nucleotide sequence ID" value="XM_035491500.1"/>
</dbReference>
<dbReference type="InterPro" id="IPR011074">
    <property type="entry name" value="CRAL/TRIO_N_dom"/>
</dbReference>
<comment type="subcellular location">
    <subcellularLocation>
        <location evidence="16">Cytoplasm</location>
    </subcellularLocation>
    <subcellularLocation>
        <location evidence="2 16">Endoplasmic reticulum membrane</location>
        <topology evidence="2 16">Peripheral membrane protein</topology>
    </subcellularLocation>
    <subcellularLocation>
        <location evidence="16">Microsome membrane</location>
        <topology evidence="16">Peripheral membrane protein</topology>
    </subcellularLocation>
</comment>
<keyword evidence="11" id="KW-0408">Iron</keyword>
<dbReference type="GeneID" id="55995854"/>
<evidence type="ECO:0000256" key="7">
    <source>
        <dbReference type="ARBA" id="ARBA00022617"/>
    </source>
</evidence>
<evidence type="ECO:0000256" key="11">
    <source>
        <dbReference type="ARBA" id="ARBA00023004"/>
    </source>
</evidence>
<dbReference type="GO" id="GO:0005789">
    <property type="term" value="C:endoplasmic reticulum membrane"/>
    <property type="evidence" value="ECO:0007669"/>
    <property type="project" value="UniProtKB-SubCell"/>
</dbReference>
<comment type="catalytic activity">
    <reaction evidence="14">
        <text>a 1,2-diacyl-sn-glycero-3-phospho-(1D-myo-inositol)(in) = a 1,2-diacyl-sn-glycero-3-phospho-(1D-myo-inositol)(out)</text>
        <dbReference type="Rhea" id="RHEA:38691"/>
        <dbReference type="ChEBI" id="CHEBI:57880"/>
    </reaction>
    <physiologicalReaction direction="left-to-right" evidence="14">
        <dbReference type="Rhea" id="RHEA:38692"/>
    </physiologicalReaction>
</comment>
<evidence type="ECO:0000256" key="10">
    <source>
        <dbReference type="ARBA" id="ARBA00022848"/>
    </source>
</evidence>
<dbReference type="SUPFAM" id="SSF46938">
    <property type="entry name" value="CRAL/TRIO N-terminal domain"/>
    <property type="match status" value="1"/>
</dbReference>
<dbReference type="PANTHER" id="PTHR47669:SF1">
    <property type="entry name" value="PHOSPHATIDYLINOSITOL TRANSFER PROTEIN SFH5"/>
    <property type="match status" value="1"/>
</dbReference>
<evidence type="ECO:0000256" key="3">
    <source>
        <dbReference type="ARBA" id="ARBA00006667"/>
    </source>
</evidence>
<organism evidence="19 20">
    <name type="scientific">Talaromyces rugulosus</name>
    <name type="common">Penicillium rugulosum</name>
    <dbReference type="NCBI Taxonomy" id="121627"/>
    <lineage>
        <taxon>Eukaryota</taxon>
        <taxon>Fungi</taxon>
        <taxon>Dikarya</taxon>
        <taxon>Ascomycota</taxon>
        <taxon>Pezizomycotina</taxon>
        <taxon>Eurotiomycetes</taxon>
        <taxon>Eurotiomycetidae</taxon>
        <taxon>Eurotiales</taxon>
        <taxon>Trichocomaceae</taxon>
        <taxon>Talaromyces</taxon>
        <taxon>Talaromyces sect. Islandici</taxon>
    </lineage>
</organism>
<feature type="compositionally biased region" description="Basic and acidic residues" evidence="17">
    <location>
        <begin position="516"/>
        <end position="552"/>
    </location>
</feature>
<feature type="compositionally biased region" description="Basic and acidic residues" evidence="17">
    <location>
        <begin position="560"/>
        <end position="606"/>
    </location>
</feature>